<reference evidence="3" key="1">
    <citation type="submission" date="2019-07" db="EMBL/GenBank/DDBJ databases">
        <authorList>
            <person name="De-Chao Zhang Q."/>
        </authorList>
    </citation>
    <scope>NUCLEOTIDE SEQUENCE</scope>
    <source>
        <strain evidence="3">TP-CH-4</strain>
    </source>
</reference>
<reference evidence="3" key="2">
    <citation type="submission" date="2020-03" db="EMBL/GenBank/DDBJ databases">
        <title>Flavobacteriaceae bacterium strain TP-CH-4, a member of the family Flavobacteriaceae isolated from a deep-sea seamount.</title>
        <authorList>
            <person name="Zhang D.-C."/>
        </authorList>
    </citation>
    <scope>NUCLEOTIDE SEQUENCE</scope>
    <source>
        <strain evidence="3">TP-CH-4</strain>
    </source>
</reference>
<dbReference type="InterPro" id="IPR005627">
    <property type="entry name" value="CutC-like"/>
</dbReference>
<protein>
    <recommendedName>
        <fullName evidence="2">PF03932 family protein CutC</fullName>
    </recommendedName>
</protein>
<evidence type="ECO:0000256" key="2">
    <source>
        <dbReference type="HAMAP-Rule" id="MF_00795"/>
    </source>
</evidence>
<proteinExistence type="inferred from homology"/>
<comment type="caution">
    <text evidence="2">Once thought to be involved in copper homeostasis, experiments in E.coli have shown this is not the case.</text>
</comment>
<dbReference type="EMBL" id="VIKU02000001">
    <property type="protein sequence ID" value="NHF58394.1"/>
    <property type="molecule type" value="Genomic_DNA"/>
</dbReference>
<comment type="similarity">
    <text evidence="1 2">Belongs to the CutC family.</text>
</comment>
<evidence type="ECO:0000313" key="3">
    <source>
        <dbReference type="EMBL" id="NHF58394.1"/>
    </source>
</evidence>
<dbReference type="Proteomes" id="UP000707206">
    <property type="component" value="Unassembled WGS sequence"/>
</dbReference>
<sequence>MLVEVCANSLESALNAEKGGADRIELCSELGVGGITPSYGLLTLVREQVSIPVHVLIRPRGGDFSYSKMEFEIMKKDIAICVDLGFEGIVCGVLLDDFSLDEKRTEALVTAAENLSFTFHRAFDWVNDPYVTLRRLEAMGVANILSSGQQKSALEGIDLLHDLHREATTSTILPGSGISLDNVGLFRERGFKAIHLSGTRVRQNIQGTPKIPMSAGRYVADGSVQLTDTELIQAVVSSVK</sequence>
<dbReference type="GO" id="GO:0005737">
    <property type="term" value="C:cytoplasm"/>
    <property type="evidence" value="ECO:0007669"/>
    <property type="project" value="UniProtKB-SubCell"/>
</dbReference>
<keyword evidence="4" id="KW-1185">Reference proteome</keyword>
<evidence type="ECO:0000256" key="1">
    <source>
        <dbReference type="ARBA" id="ARBA00007768"/>
    </source>
</evidence>
<evidence type="ECO:0000313" key="4">
    <source>
        <dbReference type="Proteomes" id="UP000707206"/>
    </source>
</evidence>
<dbReference type="PANTHER" id="PTHR12598">
    <property type="entry name" value="COPPER HOMEOSTASIS PROTEIN CUTC"/>
    <property type="match status" value="1"/>
</dbReference>
<dbReference type="GO" id="GO:0005507">
    <property type="term" value="F:copper ion binding"/>
    <property type="evidence" value="ECO:0007669"/>
    <property type="project" value="TreeGrafter"/>
</dbReference>
<dbReference type="RefSeq" id="WP_152572890.1">
    <property type="nucleotide sequence ID" value="NZ_VIKU02000001.1"/>
</dbReference>
<dbReference type="Pfam" id="PF03932">
    <property type="entry name" value="CutC"/>
    <property type="match status" value="1"/>
</dbReference>
<keyword evidence="2" id="KW-0963">Cytoplasm</keyword>
<comment type="subcellular location">
    <subcellularLocation>
        <location evidence="2">Cytoplasm</location>
    </subcellularLocation>
</comment>
<dbReference type="PANTHER" id="PTHR12598:SF0">
    <property type="entry name" value="COPPER HOMEOSTASIS PROTEIN CUTC HOMOLOG"/>
    <property type="match status" value="1"/>
</dbReference>
<name>A0A967AQB6_9FLAO</name>
<dbReference type="SUPFAM" id="SSF110395">
    <property type="entry name" value="CutC-like"/>
    <property type="match status" value="1"/>
</dbReference>
<gene>
    <name evidence="2" type="primary">cutC</name>
    <name evidence="3" type="ORF">FK220_003525</name>
</gene>
<dbReference type="InterPro" id="IPR036822">
    <property type="entry name" value="CutC-like_dom_sf"/>
</dbReference>
<dbReference type="FunFam" id="3.20.20.380:FF:000001">
    <property type="entry name" value="Copper homeostasis protein CutC"/>
    <property type="match status" value="1"/>
</dbReference>
<accession>A0A967AQB6</accession>
<organism evidence="3 4">
    <name type="scientific">Pelagihabitans pacificus</name>
    <dbReference type="NCBI Taxonomy" id="2696054"/>
    <lineage>
        <taxon>Bacteria</taxon>
        <taxon>Pseudomonadati</taxon>
        <taxon>Bacteroidota</taxon>
        <taxon>Flavobacteriia</taxon>
        <taxon>Flavobacteriales</taxon>
        <taxon>Flavobacteriaceae</taxon>
        <taxon>Pelagihabitans</taxon>
    </lineage>
</organism>
<comment type="caution">
    <text evidence="3">The sequence shown here is derived from an EMBL/GenBank/DDBJ whole genome shotgun (WGS) entry which is preliminary data.</text>
</comment>
<dbReference type="HAMAP" id="MF_00795">
    <property type="entry name" value="CutC"/>
    <property type="match status" value="1"/>
</dbReference>
<dbReference type="AlphaFoldDB" id="A0A967AQB6"/>
<dbReference type="Gene3D" id="3.20.20.380">
    <property type="entry name" value="Copper homeostasis (CutC) domain"/>
    <property type="match status" value="1"/>
</dbReference>